<dbReference type="Gene3D" id="2.60.120.10">
    <property type="entry name" value="Jelly Rolls"/>
    <property type="match status" value="1"/>
</dbReference>
<dbReference type="InterPro" id="IPR051257">
    <property type="entry name" value="Diverse_CBS-Domain"/>
</dbReference>
<dbReference type="PROSITE" id="PS51371">
    <property type="entry name" value="CBS"/>
    <property type="match status" value="2"/>
</dbReference>
<organism evidence="5 6">
    <name type="scientific">Corynebacterium jeddahense</name>
    <dbReference type="NCBI Taxonomy" id="1414719"/>
    <lineage>
        <taxon>Bacteria</taxon>
        <taxon>Bacillati</taxon>
        <taxon>Actinomycetota</taxon>
        <taxon>Actinomycetes</taxon>
        <taxon>Mycobacteriales</taxon>
        <taxon>Corynebacteriaceae</taxon>
        <taxon>Corynebacterium</taxon>
    </lineage>
</organism>
<dbReference type="InterPro" id="IPR005105">
    <property type="entry name" value="GlnD_Uridyltrans_N"/>
</dbReference>
<dbReference type="CDD" id="cd04587">
    <property type="entry name" value="CBS_pair_CAP-ED_NT_Pol-beta-like_DUF294_assoc"/>
    <property type="match status" value="1"/>
</dbReference>
<dbReference type="Pfam" id="PF10335">
    <property type="entry name" value="DUF294_C"/>
    <property type="match status" value="1"/>
</dbReference>
<sequence>MSVELEEITRFLAQHEPFSTLPEDTLRALPASMGITYVRRGETVVAVGESNDTLYIIRSGAVDVVSADDMLLDRREAGLNFGYSTLVGERESRYLMQAVEDSVLLMLPREAFAGLLAEFPDLGRFFQTASRRVQAAAEEIRDHGAADVLRTPVRDLFVGRRAATQPATVSIARAAEAMGEYGVSCLILTSDQGERGGIAGIVTDHDMRARVVARQLDPARPVAEVMTAPVRTIGPDALVIEAMLTMGEIGVHHLPVVGSDGIAGVLDAADIMRQLQTDPIYLTTQVQHSSLDELEGAYVDAARAAGRFFERGASAGETQRFSTSVADAVARRLGTLAVEKLGPPPVPFAFVAVGSQARGEMGPASDQDNALVLGDGFDPAAHGAYFAALAEFVCAGLAGAGQALCPGNMMASNPEWRMTESQWERTFHGWVTAPVPDALLHAQVFFDFRAVFGAGDGWEGLAERVRATALSSAHGSARLHVHLAALATFREPPVGFFRGLVVERSGEYANTLDIKRGGTAAVVQMARLYAIAAGVDATDTASRLRAAAGQSVSAQGAADLLDAYEYLSDLAMRHQVQQLRAGERPDYHIDPKRLPERDRAALRDAFGVIKSQQAALAQKYQTRAV</sequence>
<protein>
    <submittedName>
        <fullName evidence="5">Voltage-gated ClC-type chloride channel ClcB</fullName>
    </submittedName>
</protein>
<dbReference type="Gene3D" id="3.10.580.10">
    <property type="entry name" value="CBS-domain"/>
    <property type="match status" value="1"/>
</dbReference>
<feature type="domain" description="Cyclic nucleotide-binding" evidence="3">
    <location>
        <begin position="17"/>
        <end position="124"/>
    </location>
</feature>
<dbReference type="SUPFAM" id="SSF81301">
    <property type="entry name" value="Nucleotidyltransferase"/>
    <property type="match status" value="1"/>
</dbReference>
<keyword evidence="6" id="KW-1185">Reference proteome</keyword>
<proteinExistence type="predicted"/>
<dbReference type="Pfam" id="PF03445">
    <property type="entry name" value="DUF294"/>
    <property type="match status" value="1"/>
</dbReference>
<dbReference type="SUPFAM" id="SSF51206">
    <property type="entry name" value="cAMP-binding domain-like"/>
    <property type="match status" value="1"/>
</dbReference>
<dbReference type="InterPro" id="IPR046342">
    <property type="entry name" value="CBS_dom_sf"/>
</dbReference>
<dbReference type="PROSITE" id="PS50042">
    <property type="entry name" value="CNMP_BINDING_3"/>
    <property type="match status" value="1"/>
</dbReference>
<dbReference type="Proteomes" id="UP001218071">
    <property type="component" value="Chromosome"/>
</dbReference>
<dbReference type="InterPro" id="IPR014710">
    <property type="entry name" value="RmlC-like_jellyroll"/>
</dbReference>
<dbReference type="CDD" id="cd05401">
    <property type="entry name" value="NT_GlnE_GlnD_like"/>
    <property type="match status" value="1"/>
</dbReference>
<dbReference type="SMART" id="SM00116">
    <property type="entry name" value="CBS"/>
    <property type="match status" value="2"/>
</dbReference>
<evidence type="ECO:0000256" key="2">
    <source>
        <dbReference type="PROSITE-ProRule" id="PRU00703"/>
    </source>
</evidence>
<dbReference type="SMART" id="SM00100">
    <property type="entry name" value="cNMP"/>
    <property type="match status" value="1"/>
</dbReference>
<feature type="domain" description="CBS" evidence="4">
    <location>
        <begin position="158"/>
        <end position="218"/>
    </location>
</feature>
<dbReference type="SUPFAM" id="SSF54631">
    <property type="entry name" value="CBS-domain pair"/>
    <property type="match status" value="1"/>
</dbReference>
<evidence type="ECO:0000256" key="1">
    <source>
        <dbReference type="ARBA" id="ARBA00023122"/>
    </source>
</evidence>
<dbReference type="RefSeq" id="WP_042406649.1">
    <property type="nucleotide sequence ID" value="NZ_CBYN010000040.1"/>
</dbReference>
<dbReference type="InterPro" id="IPR018821">
    <property type="entry name" value="DUF294_put_nucleoTrafse_sb-bd"/>
</dbReference>
<reference evidence="5 6" key="1">
    <citation type="submission" date="2020-10" db="EMBL/GenBank/DDBJ databases">
        <title>Complete genome sequence of Corynebacterium jeddahense DSM 45997, type strain of Corynebacterium jeddahense.</title>
        <authorList>
            <person name="Busche T."/>
            <person name="Kalinowski J."/>
            <person name="Ruckert C."/>
        </authorList>
    </citation>
    <scope>NUCLEOTIDE SEQUENCE [LARGE SCALE GENOMIC DNA]</scope>
    <source>
        <strain evidence="5 6">DSM 45997</strain>
    </source>
</reference>
<dbReference type="Pfam" id="PF00571">
    <property type="entry name" value="CBS"/>
    <property type="match status" value="2"/>
</dbReference>
<dbReference type="PANTHER" id="PTHR43080:SF2">
    <property type="entry name" value="CBS DOMAIN-CONTAINING PROTEIN"/>
    <property type="match status" value="1"/>
</dbReference>
<dbReference type="PANTHER" id="PTHR43080">
    <property type="entry name" value="CBS DOMAIN-CONTAINING PROTEIN CBSX3, MITOCHONDRIAL"/>
    <property type="match status" value="1"/>
</dbReference>
<evidence type="ECO:0000259" key="3">
    <source>
        <dbReference type="PROSITE" id="PS50042"/>
    </source>
</evidence>
<name>A0ABY7UK85_9CORY</name>
<dbReference type="EMBL" id="CP063194">
    <property type="protein sequence ID" value="WCZ38764.1"/>
    <property type="molecule type" value="Genomic_DNA"/>
</dbReference>
<feature type="domain" description="CBS" evidence="4">
    <location>
        <begin position="226"/>
        <end position="282"/>
    </location>
</feature>
<dbReference type="Pfam" id="PF00027">
    <property type="entry name" value="cNMP_binding"/>
    <property type="match status" value="1"/>
</dbReference>
<evidence type="ECO:0000313" key="6">
    <source>
        <dbReference type="Proteomes" id="UP001218071"/>
    </source>
</evidence>
<dbReference type="InterPro" id="IPR000595">
    <property type="entry name" value="cNMP-bd_dom"/>
</dbReference>
<dbReference type="InterPro" id="IPR000644">
    <property type="entry name" value="CBS_dom"/>
</dbReference>
<gene>
    <name evidence="5" type="ORF">CJEDD_05770</name>
</gene>
<accession>A0ABY7UK85</accession>
<dbReference type="CDD" id="cd00038">
    <property type="entry name" value="CAP_ED"/>
    <property type="match status" value="1"/>
</dbReference>
<dbReference type="InterPro" id="IPR043519">
    <property type="entry name" value="NT_sf"/>
</dbReference>
<dbReference type="InterPro" id="IPR018490">
    <property type="entry name" value="cNMP-bd_dom_sf"/>
</dbReference>
<evidence type="ECO:0000313" key="5">
    <source>
        <dbReference type="EMBL" id="WCZ38764.1"/>
    </source>
</evidence>
<keyword evidence="1 2" id="KW-0129">CBS domain</keyword>
<evidence type="ECO:0000259" key="4">
    <source>
        <dbReference type="PROSITE" id="PS51371"/>
    </source>
</evidence>